<gene>
    <name evidence="2" type="ORF">MPOCJGCO_3025</name>
</gene>
<protein>
    <recommendedName>
        <fullName evidence="4">Chitosanase</fullName>
    </recommendedName>
</protein>
<comment type="caution">
    <text evidence="2">The sequence shown here is derived from an EMBL/GenBank/DDBJ whole genome shotgun (WGS) entry which is preliminary data.</text>
</comment>
<accession>A0ABQ4U2C9</accession>
<name>A0ABQ4U2C9_9HYPH</name>
<reference evidence="2" key="1">
    <citation type="journal article" date="2021" name="Front. Microbiol.">
        <title>Comprehensive Comparative Genomics and Phenotyping of Methylobacterium Species.</title>
        <authorList>
            <person name="Alessa O."/>
            <person name="Ogura Y."/>
            <person name="Fujitani Y."/>
            <person name="Takami H."/>
            <person name="Hayashi T."/>
            <person name="Sahin N."/>
            <person name="Tani A."/>
        </authorList>
    </citation>
    <scope>NUCLEOTIDE SEQUENCE</scope>
    <source>
        <strain evidence="2">DSM 23632</strain>
    </source>
</reference>
<evidence type="ECO:0000256" key="1">
    <source>
        <dbReference type="SAM" id="SignalP"/>
    </source>
</evidence>
<evidence type="ECO:0000313" key="2">
    <source>
        <dbReference type="EMBL" id="GJE60906.1"/>
    </source>
</evidence>
<feature type="signal peptide" evidence="1">
    <location>
        <begin position="1"/>
        <end position="27"/>
    </location>
</feature>
<keyword evidence="1" id="KW-0732">Signal</keyword>
<keyword evidence="3" id="KW-1185">Reference proteome</keyword>
<dbReference type="EMBL" id="BPRB01000171">
    <property type="protein sequence ID" value="GJE60906.1"/>
    <property type="molecule type" value="Genomic_DNA"/>
</dbReference>
<dbReference type="RefSeq" id="WP_238183489.1">
    <property type="nucleotide sequence ID" value="NZ_BPRB01000171.1"/>
</dbReference>
<reference evidence="2" key="2">
    <citation type="submission" date="2021-08" db="EMBL/GenBank/DDBJ databases">
        <authorList>
            <person name="Tani A."/>
            <person name="Ola A."/>
            <person name="Ogura Y."/>
            <person name="Katsura K."/>
            <person name="Hayashi T."/>
        </authorList>
    </citation>
    <scope>NUCLEOTIDE SEQUENCE</scope>
    <source>
        <strain evidence="2">DSM 23632</strain>
    </source>
</reference>
<feature type="chain" id="PRO_5045551084" description="Chitosanase" evidence="1">
    <location>
        <begin position="28"/>
        <end position="271"/>
    </location>
</feature>
<evidence type="ECO:0000313" key="3">
    <source>
        <dbReference type="Proteomes" id="UP001055057"/>
    </source>
</evidence>
<sequence length="271" mass="29080">MRKTVRTALCGLVLQSVALLGAGPAAAGDCKARAVDVLKAASPNGYAIFRQTKDKAFFRTWLDCDDAQFGLPTAVHESVHLITGEDDAYPLIGGGAVKRPAEGSTPFAPARIARHFRPSLFVTTYLRPGSATSASDFRYLLDELNAYTHDLDTAIALDDLRNPDIQPSHRDGLAALMGFVALYVEAAENDPAAWSGLTRRDTAAAVSTLWGQAERTMVSSCRIPDIGTEDKDFLSKVCARRTQAALEHLLGRPPVCPKACLAPGPRTASRD</sequence>
<organism evidence="2 3">
    <name type="scientific">Methylobacterium trifolii</name>
    <dbReference type="NCBI Taxonomy" id="1003092"/>
    <lineage>
        <taxon>Bacteria</taxon>
        <taxon>Pseudomonadati</taxon>
        <taxon>Pseudomonadota</taxon>
        <taxon>Alphaproteobacteria</taxon>
        <taxon>Hyphomicrobiales</taxon>
        <taxon>Methylobacteriaceae</taxon>
        <taxon>Methylobacterium</taxon>
    </lineage>
</organism>
<evidence type="ECO:0008006" key="4">
    <source>
        <dbReference type="Google" id="ProtNLM"/>
    </source>
</evidence>
<dbReference type="Proteomes" id="UP001055057">
    <property type="component" value="Unassembled WGS sequence"/>
</dbReference>
<proteinExistence type="predicted"/>